<dbReference type="AlphaFoldDB" id="A0A383AK55"/>
<name>A0A383AK55_9ZZZZ</name>
<evidence type="ECO:0000256" key="5">
    <source>
        <dbReference type="ARBA" id="ARBA00022801"/>
    </source>
</evidence>
<reference evidence="14" key="1">
    <citation type="submission" date="2018-05" db="EMBL/GenBank/DDBJ databases">
        <authorList>
            <person name="Lanie J.A."/>
            <person name="Ng W.-L."/>
            <person name="Kazmierczak K.M."/>
            <person name="Andrzejewski T.M."/>
            <person name="Davidsen T.M."/>
            <person name="Wayne K.J."/>
            <person name="Tettelin H."/>
            <person name="Glass J.I."/>
            <person name="Rusch D."/>
            <person name="Podicherti R."/>
            <person name="Tsui H.-C.T."/>
            <person name="Winkler M.E."/>
        </authorList>
    </citation>
    <scope>NUCLEOTIDE SEQUENCE</scope>
</reference>
<dbReference type="CDD" id="cd17929">
    <property type="entry name" value="DEXHc_priA"/>
    <property type="match status" value="1"/>
</dbReference>
<evidence type="ECO:0000256" key="11">
    <source>
        <dbReference type="ARBA" id="ARBA00034808"/>
    </source>
</evidence>
<dbReference type="GO" id="GO:0003677">
    <property type="term" value="F:DNA binding"/>
    <property type="evidence" value="ECO:0007669"/>
    <property type="project" value="UniProtKB-KW"/>
</dbReference>
<dbReference type="PANTHER" id="PTHR30580">
    <property type="entry name" value="PRIMOSOMAL PROTEIN N"/>
    <property type="match status" value="1"/>
</dbReference>
<evidence type="ECO:0000256" key="6">
    <source>
        <dbReference type="ARBA" id="ARBA00022806"/>
    </source>
</evidence>
<dbReference type="EMBL" id="UINC01192684">
    <property type="protein sequence ID" value="SVE07949.1"/>
    <property type="molecule type" value="Genomic_DNA"/>
</dbReference>
<dbReference type="PANTHER" id="PTHR30580:SF0">
    <property type="entry name" value="PRIMOSOMAL PROTEIN N"/>
    <property type="match status" value="1"/>
</dbReference>
<dbReference type="InterPro" id="IPR011545">
    <property type="entry name" value="DEAD/DEAH_box_helicase_dom"/>
</dbReference>
<dbReference type="GO" id="GO:0006269">
    <property type="term" value="P:DNA replication, synthesis of primer"/>
    <property type="evidence" value="ECO:0007669"/>
    <property type="project" value="UniProtKB-KW"/>
</dbReference>
<evidence type="ECO:0000256" key="7">
    <source>
        <dbReference type="ARBA" id="ARBA00022833"/>
    </source>
</evidence>
<dbReference type="GO" id="GO:0016787">
    <property type="term" value="F:hydrolase activity"/>
    <property type="evidence" value="ECO:0007669"/>
    <property type="project" value="UniProtKB-KW"/>
</dbReference>
<dbReference type="GO" id="GO:1990077">
    <property type="term" value="C:primosome complex"/>
    <property type="evidence" value="ECO:0007669"/>
    <property type="project" value="UniProtKB-KW"/>
</dbReference>
<dbReference type="GO" id="GO:0006270">
    <property type="term" value="P:DNA replication initiation"/>
    <property type="evidence" value="ECO:0007669"/>
    <property type="project" value="TreeGrafter"/>
</dbReference>
<comment type="catalytic activity">
    <reaction evidence="12">
        <text>ATP + H2O = ADP + phosphate + H(+)</text>
        <dbReference type="Rhea" id="RHEA:13065"/>
        <dbReference type="ChEBI" id="CHEBI:15377"/>
        <dbReference type="ChEBI" id="CHEBI:15378"/>
        <dbReference type="ChEBI" id="CHEBI:30616"/>
        <dbReference type="ChEBI" id="CHEBI:43474"/>
        <dbReference type="ChEBI" id="CHEBI:456216"/>
        <dbReference type="EC" id="5.6.2.4"/>
    </reaction>
</comment>
<keyword evidence="7" id="KW-0862">Zinc</keyword>
<dbReference type="SUPFAM" id="SSF52540">
    <property type="entry name" value="P-loop containing nucleoside triphosphate hydrolases"/>
    <property type="match status" value="1"/>
</dbReference>
<dbReference type="Gene3D" id="3.40.50.300">
    <property type="entry name" value="P-loop containing nucleotide triphosphate hydrolases"/>
    <property type="match status" value="1"/>
</dbReference>
<feature type="domain" description="Helicase ATP-binding" evidence="13">
    <location>
        <begin position="73"/>
        <end position="242"/>
    </location>
</feature>
<evidence type="ECO:0000256" key="10">
    <source>
        <dbReference type="ARBA" id="ARBA00023235"/>
    </source>
</evidence>
<sequence>VAPSPRIALLKRLGVQASSCNALVDRGLVEETVTREDRVAYEDEFSCSDSVEGQVEFVLTEEQSAAVDSLLVSEGADRFAVHLLHGVTGSGKTEVYLRLMESVLQKGGGVLFLVPEVSLAPQTVDRIRARFNRLDVKTAVWHSHLSDGERLDAWQMVAEGRARVVVGARSAVFAPVKDLRLIIVDEEHEPAYKQEETPRYHGRDVAVFRGMLAECLCVLGSATPSVESVNNANRGRYQLDRLTKRVDDRQL</sequence>
<keyword evidence="2" id="KW-0235">DNA replication</keyword>
<accession>A0A383AK55</accession>
<proteinExistence type="predicted"/>
<keyword evidence="3" id="KW-0479">Metal-binding</keyword>
<dbReference type="GO" id="GO:0006302">
    <property type="term" value="P:double-strand break repair"/>
    <property type="evidence" value="ECO:0007669"/>
    <property type="project" value="TreeGrafter"/>
</dbReference>
<dbReference type="GO" id="GO:0043138">
    <property type="term" value="F:3'-5' DNA helicase activity"/>
    <property type="evidence" value="ECO:0007669"/>
    <property type="project" value="UniProtKB-EC"/>
</dbReference>
<keyword evidence="6" id="KW-0347">Helicase</keyword>
<dbReference type="FunFam" id="3.40.50.300:FF:000489">
    <property type="entry name" value="Primosome assembly protein PriA"/>
    <property type="match status" value="1"/>
</dbReference>
<keyword evidence="5" id="KW-0378">Hydrolase</keyword>
<dbReference type="InterPro" id="IPR027417">
    <property type="entry name" value="P-loop_NTPase"/>
</dbReference>
<feature type="non-terminal residue" evidence="14">
    <location>
        <position position="251"/>
    </location>
</feature>
<evidence type="ECO:0000313" key="14">
    <source>
        <dbReference type="EMBL" id="SVE07949.1"/>
    </source>
</evidence>
<dbReference type="SMART" id="SM00487">
    <property type="entry name" value="DEXDc"/>
    <property type="match status" value="1"/>
</dbReference>
<keyword evidence="8" id="KW-0067">ATP-binding</keyword>
<evidence type="ECO:0000259" key="13">
    <source>
        <dbReference type="PROSITE" id="PS51192"/>
    </source>
</evidence>
<keyword evidence="10" id="KW-0413">Isomerase</keyword>
<evidence type="ECO:0000256" key="3">
    <source>
        <dbReference type="ARBA" id="ARBA00022723"/>
    </source>
</evidence>
<evidence type="ECO:0000256" key="4">
    <source>
        <dbReference type="ARBA" id="ARBA00022741"/>
    </source>
</evidence>
<evidence type="ECO:0000256" key="1">
    <source>
        <dbReference type="ARBA" id="ARBA00022515"/>
    </source>
</evidence>
<dbReference type="PROSITE" id="PS51192">
    <property type="entry name" value="HELICASE_ATP_BIND_1"/>
    <property type="match status" value="1"/>
</dbReference>
<gene>
    <name evidence="14" type="ORF">METZ01_LOCUS460803</name>
</gene>
<evidence type="ECO:0000256" key="9">
    <source>
        <dbReference type="ARBA" id="ARBA00023125"/>
    </source>
</evidence>
<dbReference type="GO" id="GO:0006310">
    <property type="term" value="P:DNA recombination"/>
    <property type="evidence" value="ECO:0007669"/>
    <property type="project" value="TreeGrafter"/>
</dbReference>
<evidence type="ECO:0000256" key="8">
    <source>
        <dbReference type="ARBA" id="ARBA00022840"/>
    </source>
</evidence>
<dbReference type="Pfam" id="PF00270">
    <property type="entry name" value="DEAD"/>
    <property type="match status" value="1"/>
</dbReference>
<evidence type="ECO:0000256" key="12">
    <source>
        <dbReference type="ARBA" id="ARBA00048988"/>
    </source>
</evidence>
<dbReference type="GO" id="GO:0005524">
    <property type="term" value="F:ATP binding"/>
    <property type="evidence" value="ECO:0007669"/>
    <property type="project" value="UniProtKB-KW"/>
</dbReference>
<dbReference type="GO" id="GO:0046872">
    <property type="term" value="F:metal ion binding"/>
    <property type="evidence" value="ECO:0007669"/>
    <property type="project" value="UniProtKB-KW"/>
</dbReference>
<feature type="non-terminal residue" evidence="14">
    <location>
        <position position="1"/>
    </location>
</feature>
<dbReference type="InterPro" id="IPR014001">
    <property type="entry name" value="Helicase_ATP-bd"/>
</dbReference>
<keyword evidence="9" id="KW-0238">DNA-binding</keyword>
<keyword evidence="4" id="KW-0547">Nucleotide-binding</keyword>
<keyword evidence="1" id="KW-0639">Primosome</keyword>
<dbReference type="EC" id="5.6.2.4" evidence="11"/>
<organism evidence="14">
    <name type="scientific">marine metagenome</name>
    <dbReference type="NCBI Taxonomy" id="408172"/>
    <lineage>
        <taxon>unclassified sequences</taxon>
        <taxon>metagenomes</taxon>
        <taxon>ecological metagenomes</taxon>
    </lineage>
</organism>
<protein>
    <recommendedName>
        <fullName evidence="11">DNA 3'-5' helicase</fullName>
        <ecNumber evidence="11">5.6.2.4</ecNumber>
    </recommendedName>
</protein>
<evidence type="ECO:0000256" key="2">
    <source>
        <dbReference type="ARBA" id="ARBA00022705"/>
    </source>
</evidence>